<feature type="domain" description="Beta-ketoacyl-[acyl-carrier-protein] synthase III C-terminal" evidence="10">
    <location>
        <begin position="249"/>
        <end position="338"/>
    </location>
</feature>
<sequence>MALSSHVEYESTTRTAVIAGLGAYVPDQVVKNEEIAARLGVTTDWIRDRTGIEQRFVLNPEGATSDLAVEAARRALDSCGNPDIDFLILATCTPDHLFPSTAPSVASRLGFKGIAAFDLNAACSGFVYALSVSTGMLATGAYRTGLVIGADAISSILNHDDEITGPIFGDGGGAVVVRAGHLGETGSVSVQQLGSDGDLLDIMKTPGGGSRQRAAGVPVDIDSSYFTMSGRAVYKHAINRMSTVSRSVLERLGWTPDDVDWLIAHQANRRILTATAEEIGIAPERAVINVDRVANTSAASIPLAMVDAVESGALTAGDKVLLAAFGGGATWAAAGLTWPELTLAPTQTVR</sequence>
<comment type="subunit">
    <text evidence="9">Homodimer.</text>
</comment>
<accession>A0A097CS59</accession>
<evidence type="ECO:0000256" key="9">
    <source>
        <dbReference type="HAMAP-Rule" id="MF_01815"/>
    </source>
</evidence>
<dbReference type="GO" id="GO:0005737">
    <property type="term" value="C:cytoplasm"/>
    <property type="evidence" value="ECO:0007669"/>
    <property type="project" value="UniProtKB-SubCell"/>
</dbReference>
<organism evidence="12">
    <name type="scientific">Verrucosispora sp. MS100047</name>
    <dbReference type="NCBI Taxonomy" id="1410949"/>
    <lineage>
        <taxon>Bacteria</taxon>
        <taxon>Bacillati</taxon>
        <taxon>Actinomycetota</taxon>
        <taxon>Actinomycetes</taxon>
        <taxon>Micromonosporales</taxon>
        <taxon>Micromonosporaceae</taxon>
        <taxon>Micromonospora</taxon>
    </lineage>
</organism>
<dbReference type="SUPFAM" id="SSF53901">
    <property type="entry name" value="Thiolase-like"/>
    <property type="match status" value="1"/>
</dbReference>
<evidence type="ECO:0000256" key="2">
    <source>
        <dbReference type="ARBA" id="ARBA00022490"/>
    </source>
</evidence>
<evidence type="ECO:0000259" key="10">
    <source>
        <dbReference type="Pfam" id="PF08541"/>
    </source>
</evidence>
<dbReference type="InterPro" id="IPR004655">
    <property type="entry name" value="FabH"/>
</dbReference>
<reference evidence="12" key="1">
    <citation type="journal article" date="2016" name="Appl. Microbiol. Biotechnol.">
        <title>Anti-MRSA and anti-TB metabolites from marine-derived Verrucosispora sp. MS100047.</title>
        <authorList>
            <person name="Huang P."/>
            <person name="Xie F."/>
            <person name="Ren B."/>
            <person name="Wang Q."/>
            <person name="Wang J."/>
            <person name="Wang Q."/>
            <person name="Abdel-Mageed W.M."/>
            <person name="Liu M."/>
            <person name="Han J."/>
            <person name="Oyeleye A."/>
            <person name="Shen J."/>
            <person name="Song F."/>
            <person name="Dai H."/>
            <person name="Liu X."/>
            <person name="Zhang L."/>
        </authorList>
    </citation>
    <scope>NUCLEOTIDE SEQUENCE</scope>
    <source>
        <strain evidence="12">MS100047</strain>
    </source>
</reference>
<feature type="active site" evidence="9">
    <location>
        <position position="295"/>
    </location>
</feature>
<keyword evidence="4 9" id="KW-0808">Transferase</keyword>
<evidence type="ECO:0000256" key="3">
    <source>
        <dbReference type="ARBA" id="ARBA00022516"/>
    </source>
</evidence>
<dbReference type="Pfam" id="PF08545">
    <property type="entry name" value="ACP_syn_III"/>
    <property type="match status" value="1"/>
</dbReference>
<evidence type="ECO:0000256" key="8">
    <source>
        <dbReference type="ARBA" id="ARBA00023315"/>
    </source>
</evidence>
<dbReference type="GO" id="GO:0044550">
    <property type="term" value="P:secondary metabolite biosynthetic process"/>
    <property type="evidence" value="ECO:0007669"/>
    <property type="project" value="TreeGrafter"/>
</dbReference>
<dbReference type="GO" id="GO:0006633">
    <property type="term" value="P:fatty acid biosynthetic process"/>
    <property type="evidence" value="ECO:0007669"/>
    <property type="project" value="UniProtKB-UniRule"/>
</dbReference>
<evidence type="ECO:0000256" key="4">
    <source>
        <dbReference type="ARBA" id="ARBA00022679"/>
    </source>
</evidence>
<keyword evidence="3 9" id="KW-0444">Lipid biosynthesis</keyword>
<dbReference type="Pfam" id="PF08541">
    <property type="entry name" value="ACP_syn_III_C"/>
    <property type="match status" value="1"/>
</dbReference>
<dbReference type="GO" id="GO:0033818">
    <property type="term" value="F:beta-ketoacyl-acyl-carrier-protein synthase III activity"/>
    <property type="evidence" value="ECO:0007669"/>
    <property type="project" value="UniProtKB-UniRule"/>
</dbReference>
<keyword evidence="5 9" id="KW-0276">Fatty acid metabolism</keyword>
<dbReference type="UniPathway" id="UPA00094"/>
<dbReference type="EC" id="2.3.1.180" evidence="9"/>
<comment type="catalytic activity">
    <reaction evidence="9">
        <text>malonyl-[ACP] + acetyl-CoA + H(+) = 3-oxobutanoyl-[ACP] + CO2 + CoA</text>
        <dbReference type="Rhea" id="RHEA:12080"/>
        <dbReference type="Rhea" id="RHEA-COMP:9623"/>
        <dbReference type="Rhea" id="RHEA-COMP:9625"/>
        <dbReference type="ChEBI" id="CHEBI:15378"/>
        <dbReference type="ChEBI" id="CHEBI:16526"/>
        <dbReference type="ChEBI" id="CHEBI:57287"/>
        <dbReference type="ChEBI" id="CHEBI:57288"/>
        <dbReference type="ChEBI" id="CHEBI:78449"/>
        <dbReference type="ChEBI" id="CHEBI:78450"/>
        <dbReference type="EC" id="2.3.1.180"/>
    </reaction>
</comment>
<proteinExistence type="inferred from homology"/>
<dbReference type="PANTHER" id="PTHR34069">
    <property type="entry name" value="3-OXOACYL-[ACYL-CARRIER-PROTEIN] SYNTHASE 3"/>
    <property type="match status" value="1"/>
</dbReference>
<comment type="function">
    <text evidence="9">Catalyzes the condensation reaction of fatty acid synthesis by the addition to an acyl acceptor of two carbons from malonyl-ACP. Catalyzes the first condensation reaction which initiates fatty acid synthesis and may therefore play a role in governing the total rate of fatty acid production. Possesses both acetoacetyl-ACP synthase and acetyl transacylase activities. Its substrate specificity determines the biosynthesis of branched-chain and/or straight-chain of fatty acids.</text>
</comment>
<evidence type="ECO:0000259" key="11">
    <source>
        <dbReference type="Pfam" id="PF08545"/>
    </source>
</evidence>
<comment type="subcellular location">
    <subcellularLocation>
        <location evidence="9">Cytoplasm</location>
    </subcellularLocation>
</comment>
<dbReference type="NCBIfam" id="TIGR00747">
    <property type="entry name" value="fabH"/>
    <property type="match status" value="1"/>
</dbReference>
<feature type="domain" description="Beta-ketoacyl-[acyl-carrier-protein] synthase III N-terminal" evidence="11">
    <location>
        <begin position="117"/>
        <end position="197"/>
    </location>
</feature>
<evidence type="ECO:0000256" key="7">
    <source>
        <dbReference type="ARBA" id="ARBA00023160"/>
    </source>
</evidence>
<keyword evidence="6 9" id="KW-0443">Lipid metabolism</keyword>
<evidence type="ECO:0000256" key="6">
    <source>
        <dbReference type="ARBA" id="ARBA00023098"/>
    </source>
</evidence>
<dbReference type="CDD" id="cd00830">
    <property type="entry name" value="KAS_III"/>
    <property type="match status" value="1"/>
</dbReference>
<keyword evidence="9" id="KW-0511">Multifunctional enzyme</keyword>
<comment type="domain">
    <text evidence="9">The last Arg residue of the ACP-binding site is essential for the weak association between ACP/AcpP and FabH.</text>
</comment>
<dbReference type="GO" id="GO:0004315">
    <property type="term" value="F:3-oxoacyl-[acyl-carrier-protein] synthase activity"/>
    <property type="evidence" value="ECO:0007669"/>
    <property type="project" value="InterPro"/>
</dbReference>
<protein>
    <recommendedName>
        <fullName evidence="9">Beta-ketoacyl-[acyl-carrier-protein] synthase III</fullName>
        <shortName evidence="9">Beta-ketoacyl-ACP synthase III</shortName>
        <shortName evidence="9">KAS III</shortName>
        <ecNumber evidence="9">2.3.1.180</ecNumber>
    </recommendedName>
    <alternativeName>
        <fullName evidence="9">3-oxoacyl-[acyl-carrier-protein] synthase 3</fullName>
    </alternativeName>
    <alternativeName>
        <fullName evidence="9">3-oxoacyl-[acyl-carrier-protein] synthase III</fullName>
    </alternativeName>
</protein>
<evidence type="ECO:0000256" key="5">
    <source>
        <dbReference type="ARBA" id="ARBA00022832"/>
    </source>
</evidence>
<evidence type="ECO:0000313" key="12">
    <source>
        <dbReference type="EMBL" id="AIS85470.1"/>
    </source>
</evidence>
<dbReference type="EMBL" id="KF826650">
    <property type="protein sequence ID" value="AIS85470.1"/>
    <property type="molecule type" value="Genomic_DNA"/>
</dbReference>
<evidence type="ECO:0000256" key="1">
    <source>
        <dbReference type="ARBA" id="ARBA00008642"/>
    </source>
</evidence>
<feature type="active site" evidence="9">
    <location>
        <position position="123"/>
    </location>
</feature>
<comment type="similarity">
    <text evidence="1 9">Belongs to the thiolase-like superfamily. FabH family.</text>
</comment>
<feature type="region of interest" description="ACP-binding" evidence="9">
    <location>
        <begin position="266"/>
        <end position="270"/>
    </location>
</feature>
<keyword evidence="7 9" id="KW-0275">Fatty acid biosynthesis</keyword>
<gene>
    <name evidence="9" type="primary">fabH</name>
    <name evidence="12" type="ORF">VASRM7_232</name>
</gene>
<dbReference type="InterPro" id="IPR016039">
    <property type="entry name" value="Thiolase-like"/>
</dbReference>
<keyword evidence="8 9" id="KW-0012">Acyltransferase</keyword>
<dbReference type="HAMAP" id="MF_01815">
    <property type="entry name" value="FabH"/>
    <property type="match status" value="1"/>
</dbReference>
<dbReference type="PANTHER" id="PTHR34069:SF2">
    <property type="entry name" value="BETA-KETOACYL-[ACYL-CARRIER-PROTEIN] SYNTHASE III"/>
    <property type="match status" value="1"/>
</dbReference>
<name>A0A097CS59_9ACTN</name>
<dbReference type="InterPro" id="IPR013751">
    <property type="entry name" value="ACP_syn_III_N"/>
</dbReference>
<comment type="pathway">
    <text evidence="9">Lipid metabolism; fatty acid biosynthesis.</text>
</comment>
<keyword evidence="2 9" id="KW-0963">Cytoplasm</keyword>
<dbReference type="AlphaFoldDB" id="A0A097CS59"/>
<dbReference type="Gene3D" id="3.40.47.10">
    <property type="match status" value="1"/>
</dbReference>
<dbReference type="NCBIfam" id="NF006829">
    <property type="entry name" value="PRK09352.1"/>
    <property type="match status" value="1"/>
</dbReference>
<dbReference type="InterPro" id="IPR013747">
    <property type="entry name" value="ACP_syn_III_C"/>
</dbReference>
<feature type="active site" evidence="9">
    <location>
        <position position="265"/>
    </location>
</feature>